<accession>A0A5N6Q7Q7</accession>
<name>A0A5N6Q7Q7_9ROSI</name>
<sequence>MAALVSFPSSRLISHSLPQNLSSQTSFKAYVLGNFHSPISYKPLIHISFSSRRRRLGALVPFDAKSSSESGKGDHRALEAVLKLHSAIKSKNIHELSDIIGDECRCICNFFSFFQPFQGKMQVLDFFTHLIKSFGDNAEFVIKPTFHDGMKNGKIHVCLLERVSASIYAISTRGRFT</sequence>
<proteinExistence type="predicted"/>
<dbReference type="PANTHER" id="PTHR33698:SF6">
    <property type="entry name" value="TRANSMEMBRANE PROTEIN"/>
    <property type="match status" value="1"/>
</dbReference>
<dbReference type="EMBL" id="CM017321">
    <property type="protein sequence ID" value="KAE7995278.1"/>
    <property type="molecule type" value="Genomic_DNA"/>
</dbReference>
<evidence type="ECO:0000313" key="2">
    <source>
        <dbReference type="Proteomes" id="UP000327013"/>
    </source>
</evidence>
<dbReference type="Proteomes" id="UP000327013">
    <property type="component" value="Chromosome 1"/>
</dbReference>
<dbReference type="PANTHER" id="PTHR33698">
    <property type="entry name" value="NUCLEAR TRANSPORT FACTOR 2 (NTF2)-LIKE PROTEIN"/>
    <property type="match status" value="1"/>
</dbReference>
<dbReference type="AlphaFoldDB" id="A0A5N6Q7Q7"/>
<gene>
    <name evidence="1" type="ORF">FH972_000096</name>
</gene>
<organism evidence="1 2">
    <name type="scientific">Carpinus fangiana</name>
    <dbReference type="NCBI Taxonomy" id="176857"/>
    <lineage>
        <taxon>Eukaryota</taxon>
        <taxon>Viridiplantae</taxon>
        <taxon>Streptophyta</taxon>
        <taxon>Embryophyta</taxon>
        <taxon>Tracheophyta</taxon>
        <taxon>Spermatophyta</taxon>
        <taxon>Magnoliopsida</taxon>
        <taxon>eudicotyledons</taxon>
        <taxon>Gunneridae</taxon>
        <taxon>Pentapetalae</taxon>
        <taxon>rosids</taxon>
        <taxon>fabids</taxon>
        <taxon>Fagales</taxon>
        <taxon>Betulaceae</taxon>
        <taxon>Carpinus</taxon>
    </lineage>
</organism>
<dbReference type="OrthoDB" id="753811at2759"/>
<evidence type="ECO:0000313" key="1">
    <source>
        <dbReference type="EMBL" id="KAE7995278.1"/>
    </source>
</evidence>
<keyword evidence="2" id="KW-1185">Reference proteome</keyword>
<reference evidence="1 2" key="1">
    <citation type="submission" date="2019-06" db="EMBL/GenBank/DDBJ databases">
        <title>A chromosomal-level reference genome of Carpinus fangiana (Coryloideae, Betulaceae).</title>
        <authorList>
            <person name="Yang X."/>
            <person name="Wang Z."/>
            <person name="Zhang L."/>
            <person name="Hao G."/>
            <person name="Liu J."/>
            <person name="Yang Y."/>
        </authorList>
    </citation>
    <scope>NUCLEOTIDE SEQUENCE [LARGE SCALE GENOMIC DNA]</scope>
    <source>
        <strain evidence="1">Cfa_2016G</strain>
        <tissue evidence="1">Leaf</tissue>
    </source>
</reference>
<protein>
    <submittedName>
        <fullName evidence="1">Uncharacterized protein</fullName>
    </submittedName>
</protein>